<sequence>MTITHSNAETFGELLNAFRKRMHLTQQQLAEAIGMHRHAISRWEQGVVLPASKAIVLELARRLCLNDMEARKLLEASLVAPLPLWGVPFPRNLFFTGRKKILKTLHRYLGIDCAKAGPQVYALSGLGGVGKTQTALEYAYQYCIEYNAILWIDGENIESILSSLQRIAELLRLPEKTEMEQQLVVKAVQGWLATHDNWLIIWDNLEDIELPHRLLPPGPHGAFLFTTRRQTLGTLACRIDLLPMGPEEGILFLLRRAKILEPDVTIEQLPQAALNMPTEYAAASELVTTLGGLPLALDQTGAYVEETGCSLRSYLACFKQQRAYLLNRRGCPVGEHPHSVTTTFLLAKERAEQELNNIVDLLYVCAFLHPEAIPEELFCLGAIHLGPTLAPIVADPIQFDLALAALRTLSLLQRQPQTQTLSLHRLVQAVLRDCIGPAETRIWSERVIRMVNAAFPEEIAATSVQCERYLMQALACLPLIDLAKDALFEAGELCYKAGGYLMARGRYEEAAPLLEQMITLGKQYPNFDQSTMISWLKRRAELSWRQGNYEQAEELLYQELQLEKRLLGLHHPQTARTLNNLAMVYDEQGNFEEAEPLYQQALDVKEHLAGPEHPDTAAALNNLAFLNWFHRKRYAEAERQYLRALAIWERKLGPEHLDTVFSLIGLADMYQSQGRNEEAEPLYLRALSIREAQLGLEHPDIAFPLTGLANLYRDQGRNEEAEPLYLRALSIREQRVGPEHLYTAITLAGLANLYRDQGRYGEAEPLYLRALLISKRCLGEAHPETIKIGADYSILVAQRNDGEKPQKDKR</sequence>
<dbReference type="PANTHER" id="PTHR45783:SF3">
    <property type="entry name" value="KINESIN LIGHT CHAIN"/>
    <property type="match status" value="1"/>
</dbReference>
<organism evidence="12 13">
    <name type="scientific">Ktedonosporobacter rubrisoli</name>
    <dbReference type="NCBI Taxonomy" id="2509675"/>
    <lineage>
        <taxon>Bacteria</taxon>
        <taxon>Bacillati</taxon>
        <taxon>Chloroflexota</taxon>
        <taxon>Ktedonobacteria</taxon>
        <taxon>Ktedonobacterales</taxon>
        <taxon>Ktedonosporobacteraceae</taxon>
        <taxon>Ktedonosporobacter</taxon>
    </lineage>
</organism>
<evidence type="ECO:0000313" key="12">
    <source>
        <dbReference type="EMBL" id="QBD82995.1"/>
    </source>
</evidence>
<comment type="similarity">
    <text evidence="2">Belongs to the kinesin light chain family.</text>
</comment>
<gene>
    <name evidence="12" type="ORF">EPA93_46355</name>
</gene>
<dbReference type="InterPro" id="IPR010982">
    <property type="entry name" value="Lambda_DNA-bd_dom_sf"/>
</dbReference>
<evidence type="ECO:0000256" key="9">
    <source>
        <dbReference type="ARBA" id="ARBA00023212"/>
    </source>
</evidence>
<dbReference type="SMART" id="SM00530">
    <property type="entry name" value="HTH_XRE"/>
    <property type="match status" value="1"/>
</dbReference>
<evidence type="ECO:0000256" key="7">
    <source>
        <dbReference type="ARBA" id="ARBA00023054"/>
    </source>
</evidence>
<dbReference type="PROSITE" id="PS50943">
    <property type="entry name" value="HTH_CROC1"/>
    <property type="match status" value="1"/>
</dbReference>
<dbReference type="AlphaFoldDB" id="A0A4P6K4L1"/>
<dbReference type="SUPFAM" id="SSF47413">
    <property type="entry name" value="lambda repressor-like DNA-binding domains"/>
    <property type="match status" value="1"/>
</dbReference>
<dbReference type="PROSITE" id="PS50005">
    <property type="entry name" value="TPR"/>
    <property type="match status" value="1"/>
</dbReference>
<dbReference type="PRINTS" id="PR00381">
    <property type="entry name" value="KINESINLIGHT"/>
</dbReference>
<keyword evidence="7" id="KW-0175">Coiled coil</keyword>
<keyword evidence="3" id="KW-0963">Cytoplasm</keyword>
<dbReference type="Gene3D" id="1.25.40.10">
    <property type="entry name" value="Tetratricopeptide repeat domain"/>
    <property type="match status" value="2"/>
</dbReference>
<dbReference type="GO" id="GO:0005737">
    <property type="term" value="C:cytoplasm"/>
    <property type="evidence" value="ECO:0007669"/>
    <property type="project" value="TreeGrafter"/>
</dbReference>
<dbReference type="Gene3D" id="3.40.50.300">
    <property type="entry name" value="P-loop containing nucleotide triphosphate hydrolases"/>
    <property type="match status" value="1"/>
</dbReference>
<dbReference type="GO" id="GO:0007018">
    <property type="term" value="P:microtubule-based movement"/>
    <property type="evidence" value="ECO:0007669"/>
    <property type="project" value="TreeGrafter"/>
</dbReference>
<dbReference type="Pfam" id="PF25000">
    <property type="entry name" value="DUF7779"/>
    <property type="match status" value="1"/>
</dbReference>
<evidence type="ECO:0000256" key="5">
    <source>
        <dbReference type="ARBA" id="ARBA00022737"/>
    </source>
</evidence>
<keyword evidence="9" id="KW-0206">Cytoskeleton</keyword>
<dbReference type="PANTHER" id="PTHR45783">
    <property type="entry name" value="KINESIN LIGHT CHAIN"/>
    <property type="match status" value="1"/>
</dbReference>
<dbReference type="InterPro" id="IPR002151">
    <property type="entry name" value="Kinesin_light"/>
</dbReference>
<evidence type="ECO:0000259" key="11">
    <source>
        <dbReference type="PROSITE" id="PS50943"/>
    </source>
</evidence>
<dbReference type="InterPro" id="IPR056681">
    <property type="entry name" value="DUF7779"/>
</dbReference>
<dbReference type="CDD" id="cd00093">
    <property type="entry name" value="HTH_XRE"/>
    <property type="match status" value="1"/>
</dbReference>
<evidence type="ECO:0000256" key="6">
    <source>
        <dbReference type="ARBA" id="ARBA00022803"/>
    </source>
</evidence>
<dbReference type="Proteomes" id="UP000290365">
    <property type="component" value="Chromosome"/>
</dbReference>
<dbReference type="PROSITE" id="PS50293">
    <property type="entry name" value="TPR_REGION"/>
    <property type="match status" value="1"/>
</dbReference>
<accession>A0A4P6K4L1</accession>
<dbReference type="RefSeq" id="WP_129894063.1">
    <property type="nucleotide sequence ID" value="NZ_CP035758.1"/>
</dbReference>
<evidence type="ECO:0000256" key="3">
    <source>
        <dbReference type="ARBA" id="ARBA00022490"/>
    </source>
</evidence>
<dbReference type="GO" id="GO:0005871">
    <property type="term" value="C:kinesin complex"/>
    <property type="evidence" value="ECO:0007669"/>
    <property type="project" value="InterPro"/>
</dbReference>
<dbReference type="Gene3D" id="1.10.260.40">
    <property type="entry name" value="lambda repressor-like DNA-binding domains"/>
    <property type="match status" value="1"/>
</dbReference>
<keyword evidence="8" id="KW-0505">Motor protein</keyword>
<dbReference type="Pfam" id="PF13560">
    <property type="entry name" value="HTH_31"/>
    <property type="match status" value="1"/>
</dbReference>
<dbReference type="KEGG" id="kbs:EPA93_46355"/>
<dbReference type="GO" id="GO:0003677">
    <property type="term" value="F:DNA binding"/>
    <property type="evidence" value="ECO:0007669"/>
    <property type="project" value="InterPro"/>
</dbReference>
<keyword evidence="13" id="KW-1185">Reference proteome</keyword>
<keyword evidence="6 10" id="KW-0802">TPR repeat</keyword>
<dbReference type="EMBL" id="CP035758">
    <property type="protein sequence ID" value="QBD82995.1"/>
    <property type="molecule type" value="Genomic_DNA"/>
</dbReference>
<keyword evidence="5" id="KW-0677">Repeat</keyword>
<feature type="repeat" description="TPR" evidence="10">
    <location>
        <begin position="575"/>
        <end position="608"/>
    </location>
</feature>
<dbReference type="InterPro" id="IPR019734">
    <property type="entry name" value="TPR_rpt"/>
</dbReference>
<dbReference type="NCBIfam" id="NF040586">
    <property type="entry name" value="FxSxx_TPR"/>
    <property type="match status" value="1"/>
</dbReference>
<evidence type="ECO:0000256" key="8">
    <source>
        <dbReference type="ARBA" id="ARBA00023175"/>
    </source>
</evidence>
<feature type="domain" description="HTH cro/C1-type" evidence="11">
    <location>
        <begin position="15"/>
        <end position="50"/>
    </location>
</feature>
<dbReference type="SMART" id="SM00028">
    <property type="entry name" value="TPR"/>
    <property type="match status" value="7"/>
</dbReference>
<evidence type="ECO:0000256" key="4">
    <source>
        <dbReference type="ARBA" id="ARBA00022701"/>
    </source>
</evidence>
<protein>
    <submittedName>
        <fullName evidence="12">Tetratricopeptide repeat protein</fullName>
    </submittedName>
</protein>
<dbReference type="InterPro" id="IPR001387">
    <property type="entry name" value="Cro/C1-type_HTH"/>
</dbReference>
<dbReference type="InterPro" id="IPR011990">
    <property type="entry name" value="TPR-like_helical_dom_sf"/>
</dbReference>
<dbReference type="InterPro" id="IPR027417">
    <property type="entry name" value="P-loop_NTPase"/>
</dbReference>
<keyword evidence="4" id="KW-0493">Microtubule</keyword>
<evidence type="ECO:0000313" key="13">
    <source>
        <dbReference type="Proteomes" id="UP000290365"/>
    </source>
</evidence>
<comment type="subcellular location">
    <subcellularLocation>
        <location evidence="1">Cytoplasm</location>
        <location evidence="1">Cytoskeleton</location>
    </subcellularLocation>
</comment>
<reference evidence="12 13" key="1">
    <citation type="submission" date="2019-01" db="EMBL/GenBank/DDBJ databases">
        <title>Ktedonosporobacter rubrisoli SCAWS-G2.</title>
        <authorList>
            <person name="Huang Y."/>
            <person name="Yan B."/>
        </authorList>
    </citation>
    <scope>NUCLEOTIDE SEQUENCE [LARGE SCALE GENOMIC DNA]</scope>
    <source>
        <strain evidence="12 13">SCAWS-G2</strain>
    </source>
</reference>
<evidence type="ECO:0000256" key="1">
    <source>
        <dbReference type="ARBA" id="ARBA00004245"/>
    </source>
</evidence>
<dbReference type="SUPFAM" id="SSF52540">
    <property type="entry name" value="P-loop containing nucleoside triphosphate hydrolases"/>
    <property type="match status" value="1"/>
</dbReference>
<proteinExistence type="inferred from homology"/>
<evidence type="ECO:0000256" key="10">
    <source>
        <dbReference type="PROSITE-ProRule" id="PRU00339"/>
    </source>
</evidence>
<name>A0A4P6K4L1_KTERU</name>
<dbReference type="OrthoDB" id="580767at2"/>
<evidence type="ECO:0000256" key="2">
    <source>
        <dbReference type="ARBA" id="ARBA00009622"/>
    </source>
</evidence>
<dbReference type="Pfam" id="PF13424">
    <property type="entry name" value="TPR_12"/>
    <property type="match status" value="3"/>
</dbReference>
<dbReference type="GO" id="GO:0005874">
    <property type="term" value="C:microtubule"/>
    <property type="evidence" value="ECO:0007669"/>
    <property type="project" value="UniProtKB-KW"/>
</dbReference>
<dbReference type="GO" id="GO:0019894">
    <property type="term" value="F:kinesin binding"/>
    <property type="evidence" value="ECO:0007669"/>
    <property type="project" value="TreeGrafter"/>
</dbReference>
<dbReference type="SUPFAM" id="SSF48452">
    <property type="entry name" value="TPR-like"/>
    <property type="match status" value="3"/>
</dbReference>